<dbReference type="Proteomes" id="UP001249505">
    <property type="component" value="Unassembled WGS sequence"/>
</dbReference>
<gene>
    <name evidence="1" type="ORF">Q4Q50_09240</name>
</gene>
<dbReference type="RefSeq" id="WP_311899124.1">
    <property type="nucleotide sequence ID" value="NZ_JAUOES010000008.1"/>
</dbReference>
<evidence type="ECO:0000313" key="1">
    <source>
        <dbReference type="EMBL" id="MDT3280469.1"/>
    </source>
</evidence>
<evidence type="ECO:0008006" key="3">
    <source>
        <dbReference type="Google" id="ProtNLM"/>
    </source>
</evidence>
<proteinExistence type="predicted"/>
<reference evidence="1 2" key="1">
    <citation type="submission" date="2023-07" db="EMBL/GenBank/DDBJ databases">
        <title>Novel Shewanella species isolated from Baltic Sea sediments.</title>
        <authorList>
            <person name="Martin-Rodriguez A.J."/>
        </authorList>
    </citation>
    <scope>NUCLEOTIDE SEQUENCE [LARGE SCALE GENOMIC DNA]</scope>
    <source>
        <strain evidence="1 2">SP2S1-2</strain>
    </source>
</reference>
<accession>A0ABU3G0K1</accession>
<evidence type="ECO:0000313" key="2">
    <source>
        <dbReference type="Proteomes" id="UP001249505"/>
    </source>
</evidence>
<dbReference type="SUPFAM" id="SSF110296">
    <property type="entry name" value="Oligoxyloglucan reducing end-specific cellobiohydrolase"/>
    <property type="match status" value="1"/>
</dbReference>
<dbReference type="EMBL" id="JAUOES010000008">
    <property type="protein sequence ID" value="MDT3280469.1"/>
    <property type="molecule type" value="Genomic_DNA"/>
</dbReference>
<organism evidence="1 2">
    <name type="scientific">Shewanella scandinavica</name>
    <dbReference type="NCBI Taxonomy" id="3063538"/>
    <lineage>
        <taxon>Bacteria</taxon>
        <taxon>Pseudomonadati</taxon>
        <taxon>Pseudomonadota</taxon>
        <taxon>Gammaproteobacteria</taxon>
        <taxon>Alteromonadales</taxon>
        <taxon>Shewanellaceae</taxon>
        <taxon>Shewanella</taxon>
    </lineage>
</organism>
<protein>
    <recommendedName>
        <fullName evidence="3">Exo-alpha-sialidase</fullName>
    </recommendedName>
</protein>
<keyword evidence="2" id="KW-1185">Reference proteome</keyword>
<comment type="caution">
    <text evidence="1">The sequence shown here is derived from an EMBL/GenBank/DDBJ whole genome shotgun (WGS) entry which is preliminary data.</text>
</comment>
<sequence length="514" mass="56635">MIINQTIKNGFSVVSKTGRYFQLISAGGIVKVRLMLKGSVAFESDMWIGMNLDKNVEFDSVEIKGDDGPIQFWAGNVSMQLLQFGNDAAKAVRTSRLFVSGIKKITGSDLTRKEVRIRASAPISIGGASMDGDGWTAQAGEVLTLPVAGVVYAEGEKVKIAIGNGLEAEAQNSYALSTVVGTMTNTYYGKLMVSHANTAQRVFVSGQTVLYNADGEAWVEHPDFPQSANIPSYYVRNAVQHPDGTMFIFERDISGSNVKIYRSSDGGLSFQARKSISETEQKLSAGISATAYSSAKSEPFIVGEYLTWCWYSHYLVYNYIKNTWFCVAAENQAIGSVFVALSKESWLRTQLVNTNTYALQKTDDAGKTWRTVYNSEASYSEGGVLTSLEVAFDGKNFYMKRQSANYPIVSTDGGETWTKYAANIDSSYSKFISGDKAVWLLQQGGVIYYLDITDKGSIQHGIEISLPNNTSQTDFCIDQFGQIYVQRDNYNYSWQMAVEGDLTPIVVEVMELLS</sequence>
<dbReference type="Gene3D" id="2.120.10.10">
    <property type="match status" value="1"/>
</dbReference>
<dbReference type="InterPro" id="IPR002860">
    <property type="entry name" value="BNR_rpt"/>
</dbReference>
<name>A0ABU3G0K1_9GAMM</name>
<dbReference type="Pfam" id="PF02012">
    <property type="entry name" value="BNR"/>
    <property type="match status" value="1"/>
</dbReference>